<dbReference type="AlphaFoldDB" id="A0A5J4IX25"/>
<keyword evidence="3" id="KW-1185">Reference proteome</keyword>
<reference evidence="2 3" key="1">
    <citation type="submission" date="2019-08" db="EMBL/GenBank/DDBJ databases">
        <title>Draft genome sequence of Ulvibacter marinus type strain NBRC 109484.</title>
        <authorList>
            <person name="Kawano K."/>
            <person name="Ushijima N."/>
            <person name="Kihara M."/>
            <person name="Itoh H."/>
        </authorList>
    </citation>
    <scope>NUCLEOTIDE SEQUENCE [LARGE SCALE GENOMIC DNA]</scope>
    <source>
        <strain evidence="2 3">NBRC 109484</strain>
    </source>
</reference>
<comment type="caution">
    <text evidence="2">The sequence shown here is derived from an EMBL/GenBank/DDBJ whole genome shotgun (WGS) entry which is preliminary data.</text>
</comment>
<gene>
    <name evidence="2" type="ORF">ULMA_01010</name>
</gene>
<feature type="chain" id="PRO_5023899789" description="PA14 domain-containing protein" evidence="1">
    <location>
        <begin position="20"/>
        <end position="264"/>
    </location>
</feature>
<accession>A0A5J4IX25</accession>
<evidence type="ECO:0000256" key="1">
    <source>
        <dbReference type="SAM" id="SignalP"/>
    </source>
</evidence>
<evidence type="ECO:0008006" key="4">
    <source>
        <dbReference type="Google" id="ProtNLM"/>
    </source>
</evidence>
<dbReference type="EMBL" id="BKCG01000001">
    <property type="protein sequence ID" value="GER57993.1"/>
    <property type="molecule type" value="Genomic_DNA"/>
</dbReference>
<evidence type="ECO:0000313" key="3">
    <source>
        <dbReference type="Proteomes" id="UP000326509"/>
    </source>
</evidence>
<evidence type="ECO:0000313" key="2">
    <source>
        <dbReference type="EMBL" id="GER57993.1"/>
    </source>
</evidence>
<proteinExistence type="predicted"/>
<sequence length="264" mass="28538">MKKIIQLICFIALSFSTSAQVGIGTTTPEGMLDINSSTMGFVYPTAALTSTVNQNPVQNPQGGALAIGTTIFNTNLTSTGLNDVEPGIYSWDGTKWVTHFYKKESTLFTQSTGLRTSSLGVPENVPGLGALDGNIFIPNYTGTYKIEMRGYFGAGEVKINRGMHTVVGKGDYNLDFNGTVYSATTKSFSSYHPSATDYTNAMKETTIIKFVNLVAGVSYPFSLTFLQTTTSSNQGFRNNALSGRGRGYLGTEVPCSIEFTYLER</sequence>
<feature type="signal peptide" evidence="1">
    <location>
        <begin position="1"/>
        <end position="19"/>
    </location>
</feature>
<name>A0A5J4IX25_9FLAO</name>
<dbReference type="Proteomes" id="UP000326509">
    <property type="component" value="Unassembled WGS sequence"/>
</dbReference>
<keyword evidence="1" id="KW-0732">Signal</keyword>
<protein>
    <recommendedName>
        <fullName evidence="4">PA14 domain-containing protein</fullName>
    </recommendedName>
</protein>
<organism evidence="2 3">
    <name type="scientific">Patiriisocius marinus</name>
    <dbReference type="NCBI Taxonomy" id="1397112"/>
    <lineage>
        <taxon>Bacteria</taxon>
        <taxon>Pseudomonadati</taxon>
        <taxon>Bacteroidota</taxon>
        <taxon>Flavobacteriia</taxon>
        <taxon>Flavobacteriales</taxon>
        <taxon>Flavobacteriaceae</taxon>
        <taxon>Patiriisocius</taxon>
    </lineage>
</organism>
<dbReference type="RefSeq" id="WP_151672094.1">
    <property type="nucleotide sequence ID" value="NZ_BKCG01000001.1"/>
</dbReference>
<dbReference type="OrthoDB" id="1430919at2"/>